<dbReference type="InterPro" id="IPR050090">
    <property type="entry name" value="Tyrosine_recombinase_XerCD"/>
</dbReference>
<evidence type="ECO:0000256" key="3">
    <source>
        <dbReference type="ARBA" id="ARBA00023172"/>
    </source>
</evidence>
<proteinExistence type="inferred from homology"/>
<name>A0A399JDP2_9MICC</name>
<evidence type="ECO:0000256" key="2">
    <source>
        <dbReference type="ARBA" id="ARBA00023125"/>
    </source>
</evidence>
<accession>A0A399JDP2</accession>
<keyword evidence="3" id="KW-0233">DNA recombination</keyword>
<dbReference type="EMBL" id="QQXK01000001">
    <property type="protein sequence ID" value="RII43668.1"/>
    <property type="molecule type" value="Genomic_DNA"/>
</dbReference>
<organism evidence="5 6">
    <name type="scientific">Galactobacter valiniphilus</name>
    <dbReference type="NCBI Taxonomy" id="2676122"/>
    <lineage>
        <taxon>Bacteria</taxon>
        <taxon>Bacillati</taxon>
        <taxon>Actinomycetota</taxon>
        <taxon>Actinomycetes</taxon>
        <taxon>Micrococcales</taxon>
        <taxon>Micrococcaceae</taxon>
        <taxon>Galactobacter</taxon>
    </lineage>
</organism>
<dbReference type="CDD" id="cd01189">
    <property type="entry name" value="INT_ICEBs1_C_like"/>
    <property type="match status" value="1"/>
</dbReference>
<gene>
    <name evidence="5" type="ORF">DWB68_00025</name>
</gene>
<evidence type="ECO:0000313" key="6">
    <source>
        <dbReference type="Proteomes" id="UP000265419"/>
    </source>
</evidence>
<dbReference type="PANTHER" id="PTHR30349:SF64">
    <property type="entry name" value="PROPHAGE INTEGRASE INTD-RELATED"/>
    <property type="match status" value="1"/>
</dbReference>
<protein>
    <recommendedName>
        <fullName evidence="4">Tyr recombinase domain-containing protein</fullName>
    </recommendedName>
</protein>
<evidence type="ECO:0000313" key="5">
    <source>
        <dbReference type="EMBL" id="RII43668.1"/>
    </source>
</evidence>
<comment type="caution">
    <text evidence="5">The sequence shown here is derived from an EMBL/GenBank/DDBJ whole genome shotgun (WGS) entry which is preliminary data.</text>
</comment>
<reference evidence="5 6" key="1">
    <citation type="submission" date="2018-07" db="EMBL/GenBank/DDBJ databases">
        <title>Arthrobacter sp. nov., isolated from raw cow's milk with high bacterial count.</title>
        <authorList>
            <person name="Hahne J."/>
            <person name="Isele D."/>
            <person name="Lipski A."/>
        </authorList>
    </citation>
    <scope>NUCLEOTIDE SEQUENCE [LARGE SCALE GENOMIC DNA]</scope>
    <source>
        <strain evidence="5 6">JZ R-35</strain>
    </source>
</reference>
<sequence>MRPEIVEISGLFRCPVEACWRRRPFCWRRRHRATIRERALSGGGKSYTVRWREPGGEQKSRTYRNKPDKAQELKDFLDANGNTFALAHRAKLKKNSTAMTVSECVNAHIDTLRHPKETISDYRGFVRNHMDTHTIGGMPIDMLTRQQVIDWVDGLRAVQRANKATGAPLAHKSKKNIHALLSSALAGAVSAGKIPENVAFKVLDKEDTDKREPVYLSPADLQLLIAEVDSRYRLFLQLLADTGLRYNEAAALRPRDMDVQSLIVDGAPQDRVVIHVSRAFKRDGRVGGPKTQESKRTVACGASLTKELLEAMDGLEPWDLVFKRHTDGEALDNPWFHKNAWQPLMVRIAGPGKPLPRAPWIHEIRHAHCTHLLQAGVPVHVVQKRLGHEDPQTTLRVYSRLAKGDDVAAADTLEAARTALAETGPEQAQADGGAVTDALAALEGLAKLHGLGVLTDAEFEAKKADLLARI</sequence>
<dbReference type="Proteomes" id="UP000265419">
    <property type="component" value="Unassembled WGS sequence"/>
</dbReference>
<keyword evidence="6" id="KW-1185">Reference proteome</keyword>
<dbReference type="InterPro" id="IPR010998">
    <property type="entry name" value="Integrase_recombinase_N"/>
</dbReference>
<feature type="domain" description="Tyr recombinase" evidence="4">
    <location>
        <begin position="211"/>
        <end position="411"/>
    </location>
</feature>
<dbReference type="PROSITE" id="PS51898">
    <property type="entry name" value="TYR_RECOMBINASE"/>
    <property type="match status" value="1"/>
</dbReference>
<dbReference type="AlphaFoldDB" id="A0A399JDP2"/>
<dbReference type="InterPro" id="IPR013762">
    <property type="entry name" value="Integrase-like_cat_sf"/>
</dbReference>
<dbReference type="Gene3D" id="1.10.443.10">
    <property type="entry name" value="Intergrase catalytic core"/>
    <property type="match status" value="1"/>
</dbReference>
<keyword evidence="2" id="KW-0238">DNA-binding</keyword>
<dbReference type="SUPFAM" id="SSF56349">
    <property type="entry name" value="DNA breaking-rejoining enzymes"/>
    <property type="match status" value="1"/>
</dbReference>
<dbReference type="GO" id="GO:0003677">
    <property type="term" value="F:DNA binding"/>
    <property type="evidence" value="ECO:0007669"/>
    <property type="project" value="UniProtKB-KW"/>
</dbReference>
<dbReference type="InterPro" id="IPR002104">
    <property type="entry name" value="Integrase_catalytic"/>
</dbReference>
<comment type="similarity">
    <text evidence="1">Belongs to the 'phage' integrase family.</text>
</comment>
<evidence type="ECO:0000256" key="1">
    <source>
        <dbReference type="ARBA" id="ARBA00008857"/>
    </source>
</evidence>
<dbReference type="Gene3D" id="1.10.150.130">
    <property type="match status" value="1"/>
</dbReference>
<dbReference type="InterPro" id="IPR011010">
    <property type="entry name" value="DNA_brk_join_enz"/>
</dbReference>
<evidence type="ECO:0000259" key="4">
    <source>
        <dbReference type="PROSITE" id="PS51898"/>
    </source>
</evidence>
<dbReference type="Pfam" id="PF00589">
    <property type="entry name" value="Phage_integrase"/>
    <property type="match status" value="1"/>
</dbReference>
<dbReference type="GO" id="GO:0006310">
    <property type="term" value="P:DNA recombination"/>
    <property type="evidence" value="ECO:0007669"/>
    <property type="project" value="UniProtKB-KW"/>
</dbReference>
<dbReference type="PANTHER" id="PTHR30349">
    <property type="entry name" value="PHAGE INTEGRASE-RELATED"/>
    <property type="match status" value="1"/>
</dbReference>
<dbReference type="GO" id="GO:0015074">
    <property type="term" value="P:DNA integration"/>
    <property type="evidence" value="ECO:0007669"/>
    <property type="project" value="InterPro"/>
</dbReference>